<comment type="caution">
    <text evidence="2">The sequence shown here is derived from an EMBL/GenBank/DDBJ whole genome shotgun (WGS) entry which is preliminary data.</text>
</comment>
<evidence type="ECO:0000256" key="1">
    <source>
        <dbReference type="SAM" id="MobiDB-lite"/>
    </source>
</evidence>
<accession>A0A8T0W499</accession>
<organism evidence="2 3">
    <name type="scientific">Panicum virgatum</name>
    <name type="common">Blackwell switchgrass</name>
    <dbReference type="NCBI Taxonomy" id="38727"/>
    <lineage>
        <taxon>Eukaryota</taxon>
        <taxon>Viridiplantae</taxon>
        <taxon>Streptophyta</taxon>
        <taxon>Embryophyta</taxon>
        <taxon>Tracheophyta</taxon>
        <taxon>Spermatophyta</taxon>
        <taxon>Magnoliopsida</taxon>
        <taxon>Liliopsida</taxon>
        <taxon>Poales</taxon>
        <taxon>Poaceae</taxon>
        <taxon>PACMAD clade</taxon>
        <taxon>Panicoideae</taxon>
        <taxon>Panicodae</taxon>
        <taxon>Paniceae</taxon>
        <taxon>Panicinae</taxon>
        <taxon>Panicum</taxon>
        <taxon>Panicum sect. Hiantes</taxon>
    </lineage>
</organism>
<keyword evidence="3" id="KW-1185">Reference proteome</keyword>
<protein>
    <submittedName>
        <fullName evidence="2">Uncharacterized protein</fullName>
    </submittedName>
</protein>
<feature type="region of interest" description="Disordered" evidence="1">
    <location>
        <begin position="1"/>
        <end position="29"/>
    </location>
</feature>
<gene>
    <name evidence="2" type="ORF">PVAP13_2KG197900</name>
</gene>
<dbReference type="Proteomes" id="UP000823388">
    <property type="component" value="Chromosome 2K"/>
</dbReference>
<dbReference type="AlphaFoldDB" id="A0A8T0W499"/>
<name>A0A8T0W499_PANVG</name>
<feature type="compositionally biased region" description="Gly residues" evidence="1">
    <location>
        <begin position="16"/>
        <end position="25"/>
    </location>
</feature>
<dbReference type="EMBL" id="CM029039">
    <property type="protein sequence ID" value="KAG2642258.1"/>
    <property type="molecule type" value="Genomic_DNA"/>
</dbReference>
<sequence>MAASRPGSSSCARWGGVAGRSGGPRRGVAVAPRLGSTLRDGAAAAHGEAERLRRVPGSLTLVAAVVPALAVEARGDRCGPGRRCGGVGGAAELEAQAGWRCCDGEAAWRCRDGESLSQGACGGGGKNYACGGRNDEFAVDPRTHR</sequence>
<feature type="compositionally biased region" description="Polar residues" evidence="1">
    <location>
        <begin position="1"/>
        <end position="11"/>
    </location>
</feature>
<proteinExistence type="predicted"/>
<evidence type="ECO:0000313" key="3">
    <source>
        <dbReference type="Proteomes" id="UP000823388"/>
    </source>
</evidence>
<reference evidence="2" key="1">
    <citation type="submission" date="2020-05" db="EMBL/GenBank/DDBJ databases">
        <title>WGS assembly of Panicum virgatum.</title>
        <authorList>
            <person name="Lovell J.T."/>
            <person name="Jenkins J."/>
            <person name="Shu S."/>
            <person name="Juenger T.E."/>
            <person name="Schmutz J."/>
        </authorList>
    </citation>
    <scope>NUCLEOTIDE SEQUENCE</scope>
    <source>
        <strain evidence="2">AP13</strain>
    </source>
</reference>
<evidence type="ECO:0000313" key="2">
    <source>
        <dbReference type="EMBL" id="KAG2642258.1"/>
    </source>
</evidence>